<organism evidence="4">
    <name type="scientific">Isoptericola variabilis (strain 225)</name>
    <dbReference type="NCBI Taxonomy" id="743718"/>
    <lineage>
        <taxon>Bacteria</taxon>
        <taxon>Bacillati</taxon>
        <taxon>Actinomycetota</taxon>
        <taxon>Actinomycetes</taxon>
        <taxon>Micrococcales</taxon>
        <taxon>Promicromonosporaceae</taxon>
        <taxon>Isoptericola</taxon>
    </lineage>
</organism>
<keyword evidence="4" id="KW-1185">Reference proteome</keyword>
<feature type="domain" description="Septum formation-related" evidence="2">
    <location>
        <begin position="60"/>
        <end position="159"/>
    </location>
</feature>
<sequence length="176" mass="18522">MSTSRPRALRALAALVAAPIALALAGCGAVDGLLGPGDPERDENGEVTTAADADIFSVTLGDCLDTAAMDPDAEEFMSLPVVPCSEPHTGEVDAETTLSDADHPDGFPGDEAIAEEADAFCLERFELFVGLAYEDSALDFWQFWPTEESWAEGDRLVQCVVESLEPVTGTLEGSGL</sequence>
<dbReference type="InterPro" id="IPR026004">
    <property type="entry name" value="Septum_form"/>
</dbReference>
<dbReference type="Pfam" id="PF13845">
    <property type="entry name" value="Septum_form"/>
    <property type="match status" value="1"/>
</dbReference>
<feature type="chain" id="PRO_5003334236" description="Septum formation-related domain-containing protein" evidence="1">
    <location>
        <begin position="24"/>
        <end position="176"/>
    </location>
</feature>
<name>F6FTW2_ISOV2</name>
<accession>F6FTW2</accession>
<feature type="signal peptide" evidence="1">
    <location>
        <begin position="1"/>
        <end position="23"/>
    </location>
</feature>
<dbReference type="PROSITE" id="PS51257">
    <property type="entry name" value="PROKAR_LIPOPROTEIN"/>
    <property type="match status" value="1"/>
</dbReference>
<gene>
    <name evidence="3" type="ordered locus">Isova_2630</name>
</gene>
<dbReference type="AlphaFoldDB" id="F6FTW2"/>
<protein>
    <recommendedName>
        <fullName evidence="2">Septum formation-related domain-containing protein</fullName>
    </recommendedName>
</protein>
<proteinExistence type="predicted"/>
<keyword evidence="1" id="KW-0732">Signal</keyword>
<dbReference type="RefSeq" id="WP_013839724.1">
    <property type="nucleotide sequence ID" value="NC_015588.1"/>
</dbReference>
<evidence type="ECO:0000256" key="1">
    <source>
        <dbReference type="SAM" id="SignalP"/>
    </source>
</evidence>
<dbReference type="EMBL" id="CP002810">
    <property type="protein sequence ID" value="AEG45333.1"/>
    <property type="molecule type" value="Genomic_DNA"/>
</dbReference>
<reference evidence="3 4" key="1">
    <citation type="submission" date="2011-05" db="EMBL/GenBank/DDBJ databases">
        <title>Complete sequence of Isoptericola variabilis 225.</title>
        <authorList>
            <consortium name="US DOE Joint Genome Institute"/>
            <person name="Lucas S."/>
            <person name="Han J."/>
            <person name="Lapidus A."/>
            <person name="Cheng J.-F."/>
            <person name="Goodwin L."/>
            <person name="Pitluck S."/>
            <person name="Peters L."/>
            <person name="Mikhailova N."/>
            <person name="Zeytun A."/>
            <person name="Han C."/>
            <person name="Tapia R."/>
            <person name="Land M."/>
            <person name="Hauser L."/>
            <person name="Kyrpides N."/>
            <person name="Ivanova N."/>
            <person name="Pagani I."/>
            <person name="Siebers A."/>
            <person name="Allgaier M."/>
            <person name="Thelen M."/>
            <person name="Hugenholtz P."/>
            <person name="Gladden J."/>
            <person name="Woyke T."/>
        </authorList>
    </citation>
    <scope>NUCLEOTIDE SEQUENCE [LARGE SCALE GENOMIC DNA]</scope>
    <source>
        <strain evidence="4">225</strain>
    </source>
</reference>
<evidence type="ECO:0000259" key="2">
    <source>
        <dbReference type="Pfam" id="PF13845"/>
    </source>
</evidence>
<dbReference type="STRING" id="743718.Isova_2630"/>
<dbReference type="eggNOG" id="ENOG5033A46">
    <property type="taxonomic scope" value="Bacteria"/>
</dbReference>
<dbReference type="Proteomes" id="UP000009236">
    <property type="component" value="Chromosome"/>
</dbReference>
<evidence type="ECO:0000313" key="4">
    <source>
        <dbReference type="Proteomes" id="UP000009236"/>
    </source>
</evidence>
<dbReference type="KEGG" id="iva:Isova_2630"/>
<dbReference type="HOGENOM" id="CLU_070743_1_0_11"/>
<evidence type="ECO:0000313" key="3">
    <source>
        <dbReference type="EMBL" id="AEG45333.1"/>
    </source>
</evidence>